<dbReference type="OrthoDB" id="9767214at2"/>
<evidence type="ECO:0000313" key="6">
    <source>
        <dbReference type="EMBL" id="QDW65892.1"/>
    </source>
</evidence>
<name>A0A518N1W5_9GAMM</name>
<comment type="similarity">
    <text evidence="2 3">Belongs to the peptidase M14 family.</text>
</comment>
<evidence type="ECO:0000313" key="7">
    <source>
        <dbReference type="Proteomes" id="UP000316584"/>
    </source>
</evidence>
<dbReference type="RefSeq" id="WP_144889922.1">
    <property type="nucleotide sequence ID" value="NZ_CP042218.1"/>
</dbReference>
<organism evidence="6 7">
    <name type="scientific">Luteimonas granuli</name>
    <dbReference type="NCBI Taxonomy" id="1176533"/>
    <lineage>
        <taxon>Bacteria</taxon>
        <taxon>Pseudomonadati</taxon>
        <taxon>Pseudomonadota</taxon>
        <taxon>Gammaproteobacteria</taxon>
        <taxon>Lysobacterales</taxon>
        <taxon>Lysobacteraceae</taxon>
        <taxon>Luteimonas</taxon>
    </lineage>
</organism>
<evidence type="ECO:0000256" key="1">
    <source>
        <dbReference type="ARBA" id="ARBA00001947"/>
    </source>
</evidence>
<dbReference type="GO" id="GO:0004181">
    <property type="term" value="F:metallocarboxypeptidase activity"/>
    <property type="evidence" value="ECO:0007669"/>
    <property type="project" value="InterPro"/>
</dbReference>
<accession>A0A518N1W5</accession>
<dbReference type="AlphaFoldDB" id="A0A518N1W5"/>
<dbReference type="PANTHER" id="PTHR11705:SF145">
    <property type="entry name" value="PEPTIDASE M14 CARBOXYPEPTIDASE A DOMAIN-CONTAINING PROTEIN"/>
    <property type="match status" value="1"/>
</dbReference>
<keyword evidence="4" id="KW-0732">Signal</keyword>
<dbReference type="InterPro" id="IPR000834">
    <property type="entry name" value="Peptidase_M14"/>
</dbReference>
<dbReference type="Gene3D" id="3.40.630.10">
    <property type="entry name" value="Zn peptidases"/>
    <property type="match status" value="1"/>
</dbReference>
<dbReference type="GO" id="GO:0005615">
    <property type="term" value="C:extracellular space"/>
    <property type="evidence" value="ECO:0007669"/>
    <property type="project" value="TreeGrafter"/>
</dbReference>
<feature type="signal peptide" evidence="4">
    <location>
        <begin position="1"/>
        <end position="24"/>
    </location>
</feature>
<dbReference type="KEGG" id="lug:FPZ22_02435"/>
<dbReference type="FunFam" id="3.40.630.10:FF:000092">
    <property type="entry name" value="Peptidase M14"/>
    <property type="match status" value="1"/>
</dbReference>
<evidence type="ECO:0000259" key="5">
    <source>
        <dbReference type="PROSITE" id="PS52035"/>
    </source>
</evidence>
<dbReference type="GO" id="GO:0008270">
    <property type="term" value="F:zinc ion binding"/>
    <property type="evidence" value="ECO:0007669"/>
    <property type="project" value="InterPro"/>
</dbReference>
<reference evidence="6 7" key="1">
    <citation type="submission" date="2019-07" db="EMBL/GenBank/DDBJ databases">
        <title>Full genome sequence of Luteimonas sp. Gr-4.</title>
        <authorList>
            <person name="Im W.-T."/>
        </authorList>
    </citation>
    <scope>NUCLEOTIDE SEQUENCE [LARGE SCALE GENOMIC DNA]</scope>
    <source>
        <strain evidence="6 7">Gr-4</strain>
    </source>
</reference>
<protein>
    <submittedName>
        <fullName evidence="6">Peptidase M14</fullName>
    </submittedName>
</protein>
<dbReference type="Pfam" id="PF00246">
    <property type="entry name" value="Peptidase_M14"/>
    <property type="match status" value="1"/>
</dbReference>
<feature type="chain" id="PRO_5021947256" evidence="4">
    <location>
        <begin position="25"/>
        <end position="614"/>
    </location>
</feature>
<gene>
    <name evidence="6" type="ORF">FPZ22_02435</name>
</gene>
<evidence type="ECO:0000256" key="2">
    <source>
        <dbReference type="ARBA" id="ARBA00005988"/>
    </source>
</evidence>
<dbReference type="GO" id="GO:0006508">
    <property type="term" value="P:proteolysis"/>
    <property type="evidence" value="ECO:0007669"/>
    <property type="project" value="InterPro"/>
</dbReference>
<feature type="domain" description="Peptidase M14" evidence="5">
    <location>
        <begin position="50"/>
        <end position="333"/>
    </location>
</feature>
<dbReference type="SUPFAM" id="SSF53187">
    <property type="entry name" value="Zn-dependent exopeptidases"/>
    <property type="match status" value="1"/>
</dbReference>
<proteinExistence type="inferred from homology"/>
<feature type="active site" description="Proton donor/acceptor" evidence="3">
    <location>
        <position position="308"/>
    </location>
</feature>
<evidence type="ECO:0000256" key="3">
    <source>
        <dbReference type="PROSITE-ProRule" id="PRU01379"/>
    </source>
</evidence>
<sequence length="614" mass="67104">MPRTALAALPLALLMAAPSSPAFARDAGARAAAAQVAPLSTVAERSGFLRTGRYGEVVALCDAFAAAHPGTVRCIDFGTTPEGRPMKALVASRSGALTPEAARAAGVPVLLVQGGIHAGEVDGKDAGFLALRQALDGKAAPGALERLVLVFVPVFNADGHERFGAWNRPNQRGPEEMGWRTTARNHNLNRDYMKADAPEMRAMLALVEAWDPIAYVDLHATNGAQFEHDISVQLEPLHSGDPGLGRAGLALRDALLTDLARQGSLPLPFYPSFETHDDPASGIVDGVSPPRFSHGYFTLRNRFGVLVETHSWKEYPVRVRITRNLVVGMLEQTARHGRDWLRTAAAADARSSGLGGQDVPLDWKASDQVRIVDFRGYAWTRTHSDVSGALATRYDESTPQIWKMPLRDEIVPRVLATAPRGGYIVPAAFSDSVAGKLDVHGIRYERLGCTDVHPSGQCGPDDPTPTDVEAFRADGIDFAAQPVEGRQRLAVEGAWRQERQVVTSGSLFVPIAQPKARLVMALLEPQAPDSLLQWGLFNNAFERKEYMEAYVAEAVAREMLEDPGVRAAFERRLAEDAEFAASPRARLDWFYRRHPSWDERYGLYPVFRTQTAPR</sequence>
<dbReference type="EMBL" id="CP042218">
    <property type="protein sequence ID" value="QDW65892.1"/>
    <property type="molecule type" value="Genomic_DNA"/>
</dbReference>
<dbReference type="CDD" id="cd06241">
    <property type="entry name" value="M14-like"/>
    <property type="match status" value="1"/>
</dbReference>
<dbReference type="PROSITE" id="PS52035">
    <property type="entry name" value="PEPTIDASE_M14"/>
    <property type="match status" value="1"/>
</dbReference>
<dbReference type="PANTHER" id="PTHR11705">
    <property type="entry name" value="PROTEASE FAMILY M14 CARBOXYPEPTIDASE A,B"/>
    <property type="match status" value="1"/>
</dbReference>
<dbReference type="Proteomes" id="UP000316584">
    <property type="component" value="Chromosome"/>
</dbReference>
<keyword evidence="7" id="KW-1185">Reference proteome</keyword>
<evidence type="ECO:0000256" key="4">
    <source>
        <dbReference type="SAM" id="SignalP"/>
    </source>
</evidence>
<comment type="cofactor">
    <cofactor evidence="1">
        <name>Zn(2+)</name>
        <dbReference type="ChEBI" id="CHEBI:29105"/>
    </cofactor>
</comment>
<dbReference type="SMART" id="SM00631">
    <property type="entry name" value="Zn_pept"/>
    <property type="match status" value="1"/>
</dbReference>